<dbReference type="Proteomes" id="UP001291309">
    <property type="component" value="Unassembled WGS sequence"/>
</dbReference>
<protein>
    <submittedName>
        <fullName evidence="1">Uncharacterized protein</fullName>
    </submittedName>
</protein>
<name>A0ABU5GWN5_9BACT</name>
<organism evidence="1 2">
    <name type="scientific">Hyalangium rubrum</name>
    <dbReference type="NCBI Taxonomy" id="3103134"/>
    <lineage>
        <taxon>Bacteria</taxon>
        <taxon>Pseudomonadati</taxon>
        <taxon>Myxococcota</taxon>
        <taxon>Myxococcia</taxon>
        <taxon>Myxococcales</taxon>
        <taxon>Cystobacterineae</taxon>
        <taxon>Archangiaceae</taxon>
        <taxon>Hyalangium</taxon>
    </lineage>
</organism>
<accession>A0ABU5GWN5</accession>
<evidence type="ECO:0000313" key="2">
    <source>
        <dbReference type="Proteomes" id="UP001291309"/>
    </source>
</evidence>
<comment type="caution">
    <text evidence="1">The sequence shown here is derived from an EMBL/GenBank/DDBJ whole genome shotgun (WGS) entry which is preliminary data.</text>
</comment>
<proteinExistence type="predicted"/>
<dbReference type="EMBL" id="JAXIVS010000001">
    <property type="protein sequence ID" value="MDY7225605.1"/>
    <property type="molecule type" value="Genomic_DNA"/>
</dbReference>
<keyword evidence="2" id="KW-1185">Reference proteome</keyword>
<dbReference type="RefSeq" id="WP_321544312.1">
    <property type="nucleotide sequence ID" value="NZ_JAXIVS010000001.1"/>
</dbReference>
<evidence type="ECO:0000313" key="1">
    <source>
        <dbReference type="EMBL" id="MDY7225605.1"/>
    </source>
</evidence>
<reference evidence="1 2" key="1">
    <citation type="submission" date="2023-12" db="EMBL/GenBank/DDBJ databases">
        <title>the genome sequence of Hyalangium sp. s54d21.</title>
        <authorList>
            <person name="Zhang X."/>
        </authorList>
    </citation>
    <scope>NUCLEOTIDE SEQUENCE [LARGE SCALE GENOMIC DNA]</scope>
    <source>
        <strain evidence="2">s54d21</strain>
    </source>
</reference>
<sequence>MRYPPRLGHLANRPVVVNRLVPTYARAHQIDEQEASQRLTRALAGHIWEDLLAATWEAMKGRVKRLDEEKLLEKVATTLQERPLRYGKALDTNPAWSAFMMLLDLEIGTAGDAARRVMETEQGQKMMAAGLAEAGAFLATELTKGK</sequence>
<gene>
    <name evidence="1" type="ORF">SYV04_04390</name>
</gene>